<feature type="compositionally biased region" description="Polar residues" evidence="7">
    <location>
        <begin position="62"/>
        <end position="76"/>
    </location>
</feature>
<feature type="binding site" evidence="5">
    <location>
        <position position="363"/>
    </location>
    <ligand>
        <name>FAD</name>
        <dbReference type="ChEBI" id="CHEBI:57692"/>
    </ligand>
</feature>
<dbReference type="Pfam" id="PF05199">
    <property type="entry name" value="GMC_oxred_C"/>
    <property type="match status" value="1"/>
</dbReference>
<dbReference type="PROSITE" id="PS00624">
    <property type="entry name" value="GMC_OXRED_2"/>
    <property type="match status" value="1"/>
</dbReference>
<gene>
    <name evidence="10" type="ORF">FVE85_8853</name>
</gene>
<feature type="domain" description="Glucose-methanol-choline oxidoreductase N-terminal" evidence="8">
    <location>
        <begin position="210"/>
        <end position="233"/>
    </location>
</feature>
<dbReference type="InterPro" id="IPR000172">
    <property type="entry name" value="GMC_OxRdtase_N"/>
</dbReference>
<feature type="region of interest" description="Disordered" evidence="7">
    <location>
        <begin position="59"/>
        <end position="87"/>
    </location>
</feature>
<dbReference type="AlphaFoldDB" id="A0A5J4YQ32"/>
<dbReference type="InterPro" id="IPR036188">
    <property type="entry name" value="FAD/NAD-bd_sf"/>
</dbReference>
<dbReference type="InterPro" id="IPR007867">
    <property type="entry name" value="GMC_OxRtase_C"/>
</dbReference>
<dbReference type="Pfam" id="PF00732">
    <property type="entry name" value="GMC_oxred_N"/>
    <property type="match status" value="1"/>
</dbReference>
<evidence type="ECO:0000256" key="4">
    <source>
        <dbReference type="ARBA" id="ARBA00022827"/>
    </source>
</evidence>
<evidence type="ECO:0000256" key="7">
    <source>
        <dbReference type="SAM" id="MobiDB-lite"/>
    </source>
</evidence>
<proteinExistence type="inferred from homology"/>
<dbReference type="Gene3D" id="3.30.560.10">
    <property type="entry name" value="Glucose Oxidase, domain 3"/>
    <property type="match status" value="1"/>
</dbReference>
<dbReference type="PROSITE" id="PS00623">
    <property type="entry name" value="GMC_OXRED_1"/>
    <property type="match status" value="1"/>
</dbReference>
<sequence length="671" mass="74226">MKAFIYFQHKLLHELKHTSAEFGPSIEKETLRVRTREHARLDSVFPRVALGIFHKRTRNSKRQWSAPQPSENQDLGSANGKRIACGEPPRKARSQICVCRLMHFTEATCAGARRAVTARRASVMLFDYVIVGGGSAGCLLANRLSQKRSATVLLIEAGGRGAWRESIVAASLIRVPLGYVYAQGHPRLDWAFQTTAQKGLGDRSIAYPRGRVLGGSSCINGQIYQQGNIADFAMWAERTQSHTWNWDNVRPYYARHLDYSDRFGSCESLPADSVVKMARNSTREWTVEPQKVSWPVLDAIQNACVELGVPATRHFHSSNESCVGYFQVNQRDGVRLSAAEAFLSTATQRERGERLEILTNDVVRRIVIEKSTAIGVETARAGIIRARRQVILSAGAIGSPHLLQVSGIGPAELLERHGVRVLHDLDGVGKDLHDHLQMRPVYKLSNIDTLNTRAASLQGKIRILLEYLTSRSGPLSMAPSQLGLFVKASPELDVPDLQFHFQPLSLDRFGAPLHAFNAVTLSVCHLQPTSRGTVELSSARIEDKPRINPAYLSSAYDRAVVSRALDWCRRIMSTKIMQEFEPVEHSPGTQYGEHDVDSLVTTMAKISTSIYHPVGTCAMGAVCDERLRVRGIHNLSVVDASVMPRITSGNTNSPVLMLAEKGAEMILQDTA</sequence>
<evidence type="ECO:0000256" key="1">
    <source>
        <dbReference type="ARBA" id="ARBA00001974"/>
    </source>
</evidence>
<keyword evidence="4 5" id="KW-0274">FAD</keyword>
<accession>A0A5J4YQ32</accession>
<dbReference type="SUPFAM" id="SSF54373">
    <property type="entry name" value="FAD-linked reductases, C-terminal domain"/>
    <property type="match status" value="1"/>
</dbReference>
<evidence type="ECO:0000313" key="11">
    <source>
        <dbReference type="Proteomes" id="UP000324585"/>
    </source>
</evidence>
<dbReference type="OrthoDB" id="269227at2759"/>
<keyword evidence="11" id="KW-1185">Reference proteome</keyword>
<name>A0A5J4YQ32_PORPP</name>
<evidence type="ECO:0000256" key="3">
    <source>
        <dbReference type="ARBA" id="ARBA00022630"/>
    </source>
</evidence>
<evidence type="ECO:0000256" key="2">
    <source>
        <dbReference type="ARBA" id="ARBA00010790"/>
    </source>
</evidence>
<dbReference type="InterPro" id="IPR012132">
    <property type="entry name" value="GMC_OxRdtase"/>
</dbReference>
<dbReference type="EMBL" id="VRMN01000007">
    <property type="protein sequence ID" value="KAA8493408.1"/>
    <property type="molecule type" value="Genomic_DNA"/>
</dbReference>
<comment type="similarity">
    <text evidence="2 6">Belongs to the GMC oxidoreductase family.</text>
</comment>
<evidence type="ECO:0000313" key="10">
    <source>
        <dbReference type="EMBL" id="KAA8493408.1"/>
    </source>
</evidence>
<dbReference type="GO" id="GO:0016614">
    <property type="term" value="F:oxidoreductase activity, acting on CH-OH group of donors"/>
    <property type="evidence" value="ECO:0007669"/>
    <property type="project" value="InterPro"/>
</dbReference>
<dbReference type="Gene3D" id="3.50.50.60">
    <property type="entry name" value="FAD/NAD(P)-binding domain"/>
    <property type="match status" value="1"/>
</dbReference>
<dbReference type="PIRSF" id="PIRSF000137">
    <property type="entry name" value="Alcohol_oxidase"/>
    <property type="match status" value="1"/>
</dbReference>
<dbReference type="Proteomes" id="UP000324585">
    <property type="component" value="Unassembled WGS sequence"/>
</dbReference>
<dbReference type="OMA" id="NYPWIHI"/>
<organism evidence="10 11">
    <name type="scientific">Porphyridium purpureum</name>
    <name type="common">Red alga</name>
    <name type="synonym">Porphyridium cruentum</name>
    <dbReference type="NCBI Taxonomy" id="35688"/>
    <lineage>
        <taxon>Eukaryota</taxon>
        <taxon>Rhodophyta</taxon>
        <taxon>Bangiophyceae</taxon>
        <taxon>Porphyridiales</taxon>
        <taxon>Porphyridiaceae</taxon>
        <taxon>Porphyridium</taxon>
    </lineage>
</organism>
<comment type="cofactor">
    <cofactor evidence="1 5">
        <name>FAD</name>
        <dbReference type="ChEBI" id="CHEBI:57692"/>
    </cofactor>
</comment>
<reference evidence="11" key="1">
    <citation type="journal article" date="2019" name="Nat. Commun.">
        <title>Expansion of phycobilisome linker gene families in mesophilic red algae.</title>
        <authorList>
            <person name="Lee J."/>
            <person name="Kim D."/>
            <person name="Bhattacharya D."/>
            <person name="Yoon H.S."/>
        </authorList>
    </citation>
    <scope>NUCLEOTIDE SEQUENCE [LARGE SCALE GENOMIC DNA]</scope>
    <source>
        <strain evidence="11">CCMP 1328</strain>
    </source>
</reference>
<evidence type="ECO:0000259" key="9">
    <source>
        <dbReference type="PROSITE" id="PS00624"/>
    </source>
</evidence>
<dbReference type="SUPFAM" id="SSF51905">
    <property type="entry name" value="FAD/NAD(P)-binding domain"/>
    <property type="match status" value="1"/>
</dbReference>
<evidence type="ECO:0000256" key="6">
    <source>
        <dbReference type="RuleBase" id="RU003968"/>
    </source>
</evidence>
<feature type="binding site" evidence="5">
    <location>
        <position position="212"/>
    </location>
    <ligand>
        <name>FAD</name>
        <dbReference type="ChEBI" id="CHEBI:57692"/>
    </ligand>
</feature>
<evidence type="ECO:0000256" key="5">
    <source>
        <dbReference type="PIRSR" id="PIRSR000137-2"/>
    </source>
</evidence>
<keyword evidence="3 6" id="KW-0285">Flavoprotein</keyword>
<dbReference type="PANTHER" id="PTHR11552">
    <property type="entry name" value="GLUCOSE-METHANOL-CHOLINE GMC OXIDOREDUCTASE"/>
    <property type="match status" value="1"/>
</dbReference>
<feature type="domain" description="Glucose-methanol-choline oxidoreductase N-terminal" evidence="9">
    <location>
        <begin position="395"/>
        <end position="409"/>
    </location>
</feature>
<protein>
    <submittedName>
        <fullName evidence="10">Alcohol dehydrogenase, acceptor</fullName>
    </submittedName>
</protein>
<comment type="caution">
    <text evidence="10">The sequence shown here is derived from an EMBL/GenBank/DDBJ whole genome shotgun (WGS) entry which is preliminary data.</text>
</comment>
<evidence type="ECO:0000259" key="8">
    <source>
        <dbReference type="PROSITE" id="PS00623"/>
    </source>
</evidence>
<dbReference type="PANTHER" id="PTHR11552:SF147">
    <property type="entry name" value="CHOLINE DEHYDROGENASE, MITOCHONDRIAL"/>
    <property type="match status" value="1"/>
</dbReference>
<dbReference type="GO" id="GO:0050660">
    <property type="term" value="F:flavin adenine dinucleotide binding"/>
    <property type="evidence" value="ECO:0007669"/>
    <property type="project" value="InterPro"/>
</dbReference>